<keyword evidence="3 6" id="KW-0378">Hydrolase</keyword>
<keyword evidence="1 6" id="KW-0645">Protease</keyword>
<name>A0A4R7J1D7_9ACTN</name>
<dbReference type="Proteomes" id="UP000295371">
    <property type="component" value="Unassembled WGS sequence"/>
</dbReference>
<dbReference type="PANTHER" id="PTHR34978:SF3">
    <property type="entry name" value="SLR0241 PROTEIN"/>
    <property type="match status" value="1"/>
</dbReference>
<evidence type="ECO:0000256" key="5">
    <source>
        <dbReference type="ARBA" id="ARBA00023049"/>
    </source>
</evidence>
<dbReference type="AlphaFoldDB" id="A0A4R7J1D7"/>
<evidence type="ECO:0000256" key="1">
    <source>
        <dbReference type="ARBA" id="ARBA00022670"/>
    </source>
</evidence>
<keyword evidence="10" id="KW-1185">Reference proteome</keyword>
<feature type="domain" description="Peptidase M48" evidence="8">
    <location>
        <begin position="128"/>
        <end position="197"/>
    </location>
</feature>
<reference evidence="9 10" key="1">
    <citation type="submission" date="2019-03" db="EMBL/GenBank/DDBJ databases">
        <title>Genomic Encyclopedia of Archaeal and Bacterial Type Strains, Phase II (KMG-II): from individual species to whole genera.</title>
        <authorList>
            <person name="Goeker M."/>
        </authorList>
    </citation>
    <scope>NUCLEOTIDE SEQUENCE [LARGE SCALE GENOMIC DNA]</scope>
    <source>
        <strain evidence="9 10">DSM 24323</strain>
    </source>
</reference>
<keyword evidence="5 6" id="KW-0482">Metalloprotease</keyword>
<evidence type="ECO:0000256" key="2">
    <source>
        <dbReference type="ARBA" id="ARBA00022723"/>
    </source>
</evidence>
<evidence type="ECO:0000256" key="7">
    <source>
        <dbReference type="SAM" id="Phobius"/>
    </source>
</evidence>
<dbReference type="GO" id="GO:0046872">
    <property type="term" value="F:metal ion binding"/>
    <property type="evidence" value="ECO:0007669"/>
    <property type="project" value="UniProtKB-KW"/>
</dbReference>
<dbReference type="GO" id="GO:0004222">
    <property type="term" value="F:metalloendopeptidase activity"/>
    <property type="evidence" value="ECO:0007669"/>
    <property type="project" value="InterPro"/>
</dbReference>
<dbReference type="PANTHER" id="PTHR34978">
    <property type="entry name" value="POSSIBLE SENSOR-TRANSDUCER PROTEIN BLAR"/>
    <property type="match status" value="1"/>
</dbReference>
<organism evidence="9 10">
    <name type="scientific">Naumannella halotolerans</name>
    <dbReference type="NCBI Taxonomy" id="993414"/>
    <lineage>
        <taxon>Bacteria</taxon>
        <taxon>Bacillati</taxon>
        <taxon>Actinomycetota</taxon>
        <taxon>Actinomycetes</taxon>
        <taxon>Propionibacteriales</taxon>
        <taxon>Propionibacteriaceae</taxon>
        <taxon>Naumannella</taxon>
    </lineage>
</organism>
<accession>A0A4R7J1D7</accession>
<evidence type="ECO:0000256" key="6">
    <source>
        <dbReference type="RuleBase" id="RU003983"/>
    </source>
</evidence>
<dbReference type="CDD" id="cd07326">
    <property type="entry name" value="M56_BlaR1_MecR1_like"/>
    <property type="match status" value="1"/>
</dbReference>
<comment type="cofactor">
    <cofactor evidence="6">
        <name>Zn(2+)</name>
        <dbReference type="ChEBI" id="CHEBI:29105"/>
    </cofactor>
    <text evidence="6">Binds 1 zinc ion per subunit.</text>
</comment>
<protein>
    <submittedName>
        <fullName evidence="9">Zn-dependent protease with chaperone function</fullName>
    </submittedName>
</protein>
<feature type="transmembrane region" description="Helical" evidence="7">
    <location>
        <begin position="6"/>
        <end position="26"/>
    </location>
</feature>
<dbReference type="InterPro" id="IPR001915">
    <property type="entry name" value="Peptidase_M48"/>
</dbReference>
<evidence type="ECO:0000256" key="4">
    <source>
        <dbReference type="ARBA" id="ARBA00022833"/>
    </source>
</evidence>
<evidence type="ECO:0000313" key="9">
    <source>
        <dbReference type="EMBL" id="TDT30962.1"/>
    </source>
</evidence>
<keyword evidence="7" id="KW-0812">Transmembrane</keyword>
<keyword evidence="2" id="KW-0479">Metal-binding</keyword>
<dbReference type="OrthoDB" id="9785340at2"/>
<keyword evidence="7" id="KW-0472">Membrane</keyword>
<feature type="transmembrane region" description="Helical" evidence="7">
    <location>
        <begin position="38"/>
        <end position="63"/>
    </location>
</feature>
<dbReference type="InterPro" id="IPR052173">
    <property type="entry name" value="Beta-lactam_resp_regulator"/>
</dbReference>
<dbReference type="RefSeq" id="WP_133755295.1">
    <property type="nucleotide sequence ID" value="NZ_SOAW01000002.1"/>
</dbReference>
<feature type="transmembrane region" description="Helical" evidence="7">
    <location>
        <begin position="75"/>
        <end position="101"/>
    </location>
</feature>
<dbReference type="EMBL" id="SOAW01000002">
    <property type="protein sequence ID" value="TDT30962.1"/>
    <property type="molecule type" value="Genomic_DNA"/>
</dbReference>
<comment type="similarity">
    <text evidence="6">Belongs to the peptidase M48 family.</text>
</comment>
<proteinExistence type="inferred from homology"/>
<keyword evidence="4 6" id="KW-0862">Zinc</keyword>
<comment type="caution">
    <text evidence="9">The sequence shown here is derived from an EMBL/GenBank/DDBJ whole genome shotgun (WGS) entry which is preliminary data.</text>
</comment>
<dbReference type="Pfam" id="PF01435">
    <property type="entry name" value="Peptidase_M48"/>
    <property type="match status" value="1"/>
</dbReference>
<evidence type="ECO:0000313" key="10">
    <source>
        <dbReference type="Proteomes" id="UP000295371"/>
    </source>
</evidence>
<feature type="transmembrane region" description="Helical" evidence="7">
    <location>
        <begin position="264"/>
        <end position="291"/>
    </location>
</feature>
<evidence type="ECO:0000259" key="8">
    <source>
        <dbReference type="Pfam" id="PF01435"/>
    </source>
</evidence>
<gene>
    <name evidence="9" type="ORF">CLV29_2370</name>
</gene>
<dbReference type="GO" id="GO:0006508">
    <property type="term" value="P:proteolysis"/>
    <property type="evidence" value="ECO:0007669"/>
    <property type="project" value="UniProtKB-KW"/>
</dbReference>
<evidence type="ECO:0000256" key="3">
    <source>
        <dbReference type="ARBA" id="ARBA00022801"/>
    </source>
</evidence>
<sequence length="292" mass="31369">MRLEDWVGPLLAVLALVLVLPGPQWVRRWSFLQRVPRAATVLWQAGTVTALIAIISAGAWIVVELIRTPPQSPVLLVALALFGLFSLNVVLRLTWSVISVARETGRRRARHRTAVDLVAQASAEGGLRVLAQAVPVAYCLPGIWDSRVVLSQGTLDTLASDEVAAVLAHERAHLRARHDVVLDFFTAVHKAFPHWVRSDIALSESRELVEMLADDVARKQVGATSLARALVAMAGTRVPEHTLGAGGQVLRRVRRLQDDGQKPVLLAAAVYALAAALVLSPVVVLGLGAAVA</sequence>
<keyword evidence="7" id="KW-1133">Transmembrane helix</keyword>
<dbReference type="Gene3D" id="3.30.2010.10">
    <property type="entry name" value="Metalloproteases ('zincins'), catalytic domain"/>
    <property type="match status" value="1"/>
</dbReference>